<feature type="transmembrane region" description="Helical" evidence="1">
    <location>
        <begin position="124"/>
        <end position="143"/>
    </location>
</feature>
<feature type="transmembrane region" description="Helical" evidence="1">
    <location>
        <begin position="208"/>
        <end position="226"/>
    </location>
</feature>
<evidence type="ECO:0000313" key="2">
    <source>
        <dbReference type="EMBL" id="GIG85714.1"/>
    </source>
</evidence>
<keyword evidence="1" id="KW-0472">Membrane</keyword>
<dbReference type="Proteomes" id="UP000646749">
    <property type="component" value="Unassembled WGS sequence"/>
</dbReference>
<name>A0ABQ4DTF9_9ACTN</name>
<dbReference type="EMBL" id="BONW01000002">
    <property type="protein sequence ID" value="GIG85714.1"/>
    <property type="molecule type" value="Genomic_DNA"/>
</dbReference>
<evidence type="ECO:0000256" key="1">
    <source>
        <dbReference type="SAM" id="Phobius"/>
    </source>
</evidence>
<keyword evidence="3" id="KW-1185">Reference proteome</keyword>
<organism evidence="2 3">
    <name type="scientific">Plantactinospora endophytica</name>
    <dbReference type="NCBI Taxonomy" id="673535"/>
    <lineage>
        <taxon>Bacteria</taxon>
        <taxon>Bacillati</taxon>
        <taxon>Actinomycetota</taxon>
        <taxon>Actinomycetes</taxon>
        <taxon>Micromonosporales</taxon>
        <taxon>Micromonosporaceae</taxon>
        <taxon>Plantactinospora</taxon>
    </lineage>
</organism>
<keyword evidence="1" id="KW-1133">Transmembrane helix</keyword>
<keyword evidence="1" id="KW-0812">Transmembrane</keyword>
<proteinExistence type="predicted"/>
<feature type="transmembrane region" description="Helical" evidence="1">
    <location>
        <begin position="308"/>
        <end position="327"/>
    </location>
</feature>
<dbReference type="RefSeq" id="WP_203864401.1">
    <property type="nucleotide sequence ID" value="NZ_BONW01000002.1"/>
</dbReference>
<comment type="caution">
    <text evidence="2">The sequence shown here is derived from an EMBL/GenBank/DDBJ whole genome shotgun (WGS) entry which is preliminary data.</text>
</comment>
<protein>
    <submittedName>
        <fullName evidence="2">Uncharacterized protein</fullName>
    </submittedName>
</protein>
<accession>A0ABQ4DTF9</accession>
<feature type="transmembrane region" description="Helical" evidence="1">
    <location>
        <begin position="238"/>
        <end position="258"/>
    </location>
</feature>
<evidence type="ECO:0000313" key="3">
    <source>
        <dbReference type="Proteomes" id="UP000646749"/>
    </source>
</evidence>
<sequence>MTGDGAGGHAELERRYRRLLAWYPWEHRRAYEEEMLGVLLADSRPGQRWPAPGDAANLALTALRARLGVAARAVTDRSWADAAATAGLLLAILLCYLHALPLVRQLVWASAWPSEEVPYWYPDPALWTRTGLWALTLLAAVTGPRWLPALLAWPAVVVELVALPTRYAVDPVQVLQMSAQTLIGVICAAALTVPAPRRAALAVLGRRRLLTIGGVSALILAGSAVQNYLSFPGPGNPVLLLTIGLLLPVGVLVVAVAVWRVPAAVRRRLLVLLTPIVAVLLTVRYGLAGWAYSNQQMGHPIYLEPVQWAALTVVPLAALVLGFVLLLRREQTLRLVALGRHADRRHPHPDEPPADR</sequence>
<feature type="transmembrane region" description="Helical" evidence="1">
    <location>
        <begin position="270"/>
        <end position="288"/>
    </location>
</feature>
<feature type="transmembrane region" description="Helical" evidence="1">
    <location>
        <begin position="175"/>
        <end position="196"/>
    </location>
</feature>
<reference evidence="2 3" key="1">
    <citation type="submission" date="2021-01" db="EMBL/GenBank/DDBJ databases">
        <title>Whole genome shotgun sequence of Plantactinospora endophytica NBRC 110450.</title>
        <authorList>
            <person name="Komaki H."/>
            <person name="Tamura T."/>
        </authorList>
    </citation>
    <scope>NUCLEOTIDE SEQUENCE [LARGE SCALE GENOMIC DNA]</scope>
    <source>
        <strain evidence="2 3">NBRC 110450</strain>
    </source>
</reference>
<feature type="transmembrane region" description="Helical" evidence="1">
    <location>
        <begin position="82"/>
        <end position="104"/>
    </location>
</feature>
<gene>
    <name evidence="2" type="ORF">Pen02_06500</name>
</gene>